<comment type="caution">
    <text evidence="1">The sequence shown here is derived from an EMBL/GenBank/DDBJ whole genome shotgun (WGS) entry which is preliminary data.</text>
</comment>
<reference evidence="1" key="1">
    <citation type="journal article" date="2015" name="Nature">
        <title>Complex archaea that bridge the gap between prokaryotes and eukaryotes.</title>
        <authorList>
            <person name="Spang A."/>
            <person name="Saw J.H."/>
            <person name="Jorgensen S.L."/>
            <person name="Zaremba-Niedzwiedzka K."/>
            <person name="Martijn J."/>
            <person name="Lind A.E."/>
            <person name="van Eijk R."/>
            <person name="Schleper C."/>
            <person name="Guy L."/>
            <person name="Ettema T.J."/>
        </authorList>
    </citation>
    <scope>NUCLEOTIDE SEQUENCE</scope>
</reference>
<name>A0A0F9C8K5_9ZZZZ</name>
<evidence type="ECO:0000313" key="1">
    <source>
        <dbReference type="EMBL" id="KKK98734.1"/>
    </source>
</evidence>
<dbReference type="EMBL" id="LAZR01045495">
    <property type="protein sequence ID" value="KKK98734.1"/>
    <property type="molecule type" value="Genomic_DNA"/>
</dbReference>
<dbReference type="AlphaFoldDB" id="A0A0F9C8K5"/>
<protein>
    <submittedName>
        <fullName evidence="1">Uncharacterized protein</fullName>
    </submittedName>
</protein>
<gene>
    <name evidence="1" type="ORF">LCGC14_2639790</name>
</gene>
<organism evidence="1">
    <name type="scientific">marine sediment metagenome</name>
    <dbReference type="NCBI Taxonomy" id="412755"/>
    <lineage>
        <taxon>unclassified sequences</taxon>
        <taxon>metagenomes</taxon>
        <taxon>ecological metagenomes</taxon>
    </lineage>
</organism>
<proteinExistence type="predicted"/>
<sequence length="215" mass="23731">MPDSSLTSFDSQLAGGVFLRIPQRGDGGLVEIPFQFPPRIVSETKSSNWTTDNQAGFEPIKYYMGSGARVINLEAEYFATDDQDGDFSPSGIAASMRSVKEYFYAANVWEGFSKQYPIVELAAYQIIPFADKNKGSAAQFRLMDANITYGPEFVADPSEGISGGEDGVAISKFAYPIYTKMALSLELVTRATFDENAETILSEVEPLQIMKDDWF</sequence>
<accession>A0A0F9C8K5</accession>